<dbReference type="GO" id="GO:0006355">
    <property type="term" value="P:regulation of DNA-templated transcription"/>
    <property type="evidence" value="ECO:0007669"/>
    <property type="project" value="InterPro"/>
</dbReference>
<dbReference type="InterPro" id="IPR039420">
    <property type="entry name" value="WalR-like"/>
</dbReference>
<dbReference type="CDD" id="cd06170">
    <property type="entry name" value="LuxR_C_like"/>
    <property type="match status" value="1"/>
</dbReference>
<evidence type="ECO:0000313" key="6">
    <source>
        <dbReference type="EMBL" id="RDC44947.1"/>
    </source>
</evidence>
<dbReference type="PRINTS" id="PR00038">
    <property type="entry name" value="HTHLUXR"/>
</dbReference>
<dbReference type="Gene3D" id="3.40.50.2300">
    <property type="match status" value="1"/>
</dbReference>
<evidence type="ECO:0000259" key="5">
    <source>
        <dbReference type="PROSITE" id="PS50110"/>
    </source>
</evidence>
<dbReference type="Proteomes" id="UP000253805">
    <property type="component" value="Unassembled WGS sequence"/>
</dbReference>
<dbReference type="CDD" id="cd17535">
    <property type="entry name" value="REC_NarL-like"/>
    <property type="match status" value="1"/>
</dbReference>
<dbReference type="InterPro" id="IPR001789">
    <property type="entry name" value="Sig_transdc_resp-reg_receiver"/>
</dbReference>
<dbReference type="EMBL" id="PPUT01000010">
    <property type="protein sequence ID" value="RDC44947.1"/>
    <property type="molecule type" value="Genomic_DNA"/>
</dbReference>
<dbReference type="RefSeq" id="WP_114548847.1">
    <property type="nucleotide sequence ID" value="NZ_PPUT01000010.1"/>
</dbReference>
<dbReference type="SMART" id="SM00448">
    <property type="entry name" value="REC"/>
    <property type="match status" value="1"/>
</dbReference>
<name>A0A369NZK8_9ACTN</name>
<dbReference type="AlphaFoldDB" id="A0A369NZK8"/>
<feature type="domain" description="Response regulatory" evidence="5">
    <location>
        <begin position="8"/>
        <end position="124"/>
    </location>
</feature>
<evidence type="ECO:0000256" key="1">
    <source>
        <dbReference type="ARBA" id="ARBA00022553"/>
    </source>
</evidence>
<dbReference type="SUPFAM" id="SSF46894">
    <property type="entry name" value="C-terminal effector domain of the bipartite response regulators"/>
    <property type="match status" value="1"/>
</dbReference>
<dbReference type="Pfam" id="PF00196">
    <property type="entry name" value="GerE"/>
    <property type="match status" value="1"/>
</dbReference>
<evidence type="ECO:0000256" key="3">
    <source>
        <dbReference type="PROSITE-ProRule" id="PRU00169"/>
    </source>
</evidence>
<evidence type="ECO:0000256" key="2">
    <source>
        <dbReference type="ARBA" id="ARBA00023125"/>
    </source>
</evidence>
<dbReference type="InterPro" id="IPR011006">
    <property type="entry name" value="CheY-like_superfamily"/>
</dbReference>
<gene>
    <name evidence="6" type="ORF">C1850_05150</name>
</gene>
<dbReference type="SMART" id="SM00421">
    <property type="entry name" value="HTH_LUXR"/>
    <property type="match status" value="1"/>
</dbReference>
<dbReference type="InterPro" id="IPR016032">
    <property type="entry name" value="Sig_transdc_resp-reg_C-effctor"/>
</dbReference>
<sequence length="229" mass="24485">MSAPSPLSVVIVDDDEFVAQSLRTILEARGSVRVAGLGTKGAEAAALFNEHHPDIMLLDIRMPDLSGLAAGEAILAAHPKARIVFLTTFADDDYIVRALAIGARGYLIKQEARGLAEALHSVMEGQIVLGSDVTDRVSALIGQRPANGAGAAFDDSLSHPDNSQAAPAFAEGLTQRERDIAELIAEGLDNREIAQALYLSEGTVRNHISAILQKCGLRNRTQIAIAWWR</sequence>
<protein>
    <submittedName>
        <fullName evidence="6">DNA-binding response regulator</fullName>
    </submittedName>
</protein>
<evidence type="ECO:0000313" key="7">
    <source>
        <dbReference type="Proteomes" id="UP000253805"/>
    </source>
</evidence>
<dbReference type="PROSITE" id="PS50043">
    <property type="entry name" value="HTH_LUXR_2"/>
    <property type="match status" value="1"/>
</dbReference>
<feature type="modified residue" description="4-aspartylphosphate" evidence="3">
    <location>
        <position position="59"/>
    </location>
</feature>
<dbReference type="Pfam" id="PF00072">
    <property type="entry name" value="Response_reg"/>
    <property type="match status" value="1"/>
</dbReference>
<feature type="domain" description="HTH luxR-type" evidence="4">
    <location>
        <begin position="166"/>
        <end position="229"/>
    </location>
</feature>
<keyword evidence="2 6" id="KW-0238">DNA-binding</keyword>
<dbReference type="PROSITE" id="PS00622">
    <property type="entry name" value="HTH_LUXR_1"/>
    <property type="match status" value="1"/>
</dbReference>
<dbReference type="SUPFAM" id="SSF52172">
    <property type="entry name" value="CheY-like"/>
    <property type="match status" value="1"/>
</dbReference>
<dbReference type="GO" id="GO:0000160">
    <property type="term" value="P:phosphorelay signal transduction system"/>
    <property type="evidence" value="ECO:0007669"/>
    <property type="project" value="InterPro"/>
</dbReference>
<dbReference type="InterPro" id="IPR000792">
    <property type="entry name" value="Tscrpt_reg_LuxR_C"/>
</dbReference>
<dbReference type="PANTHER" id="PTHR43214">
    <property type="entry name" value="TWO-COMPONENT RESPONSE REGULATOR"/>
    <property type="match status" value="1"/>
</dbReference>
<dbReference type="PROSITE" id="PS50110">
    <property type="entry name" value="RESPONSE_REGULATORY"/>
    <property type="match status" value="1"/>
</dbReference>
<dbReference type="GO" id="GO:0003677">
    <property type="term" value="F:DNA binding"/>
    <property type="evidence" value="ECO:0007669"/>
    <property type="project" value="UniProtKB-KW"/>
</dbReference>
<accession>A0A369NZK8</accession>
<dbReference type="InterPro" id="IPR058245">
    <property type="entry name" value="NreC/VraR/RcsB-like_REC"/>
</dbReference>
<comment type="caution">
    <text evidence="6">The sequence shown here is derived from an EMBL/GenBank/DDBJ whole genome shotgun (WGS) entry which is preliminary data.</text>
</comment>
<proteinExistence type="predicted"/>
<reference evidence="6 7" key="1">
    <citation type="journal article" date="2018" name="Elife">
        <title>Discovery and characterization of a prevalent human gut bacterial enzyme sufficient for the inactivation of a family of plant toxins.</title>
        <authorList>
            <person name="Koppel N."/>
            <person name="Bisanz J.E."/>
            <person name="Pandelia M.E."/>
            <person name="Turnbaugh P.J."/>
            <person name="Balskus E.P."/>
        </authorList>
    </citation>
    <scope>NUCLEOTIDE SEQUENCE [LARGE SCALE GENOMIC DNA]</scope>
    <source>
        <strain evidence="6 7">OB21 GAM 11</strain>
    </source>
</reference>
<evidence type="ECO:0000259" key="4">
    <source>
        <dbReference type="PROSITE" id="PS50043"/>
    </source>
</evidence>
<keyword evidence="1 3" id="KW-0597">Phosphoprotein</keyword>
<organism evidence="6 7">
    <name type="scientific">Adlercreutzia equolifaciens subsp. celatus</name>
    <dbReference type="NCBI Taxonomy" id="394340"/>
    <lineage>
        <taxon>Bacteria</taxon>
        <taxon>Bacillati</taxon>
        <taxon>Actinomycetota</taxon>
        <taxon>Coriobacteriia</taxon>
        <taxon>Eggerthellales</taxon>
        <taxon>Eggerthellaceae</taxon>
        <taxon>Adlercreutzia</taxon>
    </lineage>
</organism>